<sequence length="638" mass="68985">MVKIASYGTWASPITAQRAAAAAGGPDWVDLYGADVWWTESRPSEGGRIALMRLPAGGQAYEVLDTRWSARNRLHEYGSRSWVVLHERVVFTNWADQRVYQASWEAGGEPEPITPQPQREHGWRYGDLQAGPDGAVWCVRETVTGDRPTDIRRDLVALADGQVRVLGASHHFLSGPKISPDGRHAAWLGWDHPEMPWDAARLCVAPVLADGTFGEHRVVAGGPSEAVCQFEWEDSAALLVLTDPSGWWNLYRVGIDGRSRNLAPCELELGGPLWRMGARFFTPLGSGRFAVVHSGGQLAILDERSATVTDVDTDLTAWRADLVAADGVLYGAAGSASLPMAVMSLDLSRGEVRAYTPQQAPFDPVLLPEPQARTVAGVPAYVYPPCNPDYAAPSGEKPPYVVYVHGGPTHKYTPTLNLDFAYLTSRGIGVVAVNYGGSTGYGRAFRESLREQWGVVDVDDCAAVGLALAAENVADGSRLAVMGGSAGGWTSAASITSTSVYACATIMYPILDLAGWTALGGEVHDMESRYVEGLVGAWPAQRERYAERSPINNVHRLAGPVLLLQGLEDEICPPEQADRFVALLAGKGIPYAYLTFEGEQHGFRKAENQRTVLEAQLSFYGQVFGFIPPGVPVLELQS</sequence>
<reference evidence="2 3" key="1">
    <citation type="submission" date="2021-12" db="EMBL/GenBank/DDBJ databases">
        <title>Genome sequence of Kibdelosporangium philippinense ATCC 49844.</title>
        <authorList>
            <person name="Fedorov E.A."/>
            <person name="Omeragic M."/>
            <person name="Shalygina K.F."/>
            <person name="Maclea K.S."/>
        </authorList>
    </citation>
    <scope>NUCLEOTIDE SEQUENCE [LARGE SCALE GENOMIC DNA]</scope>
    <source>
        <strain evidence="2 3">ATCC 49844</strain>
    </source>
</reference>
<dbReference type="EMBL" id="JAJVCN010000001">
    <property type="protein sequence ID" value="MCE7004108.1"/>
    <property type="molecule type" value="Genomic_DNA"/>
</dbReference>
<organism evidence="2 3">
    <name type="scientific">Kibdelosporangium philippinense</name>
    <dbReference type="NCBI Taxonomy" id="211113"/>
    <lineage>
        <taxon>Bacteria</taxon>
        <taxon>Bacillati</taxon>
        <taxon>Actinomycetota</taxon>
        <taxon>Actinomycetes</taxon>
        <taxon>Pseudonocardiales</taxon>
        <taxon>Pseudonocardiaceae</taxon>
        <taxon>Kibdelosporangium</taxon>
    </lineage>
</organism>
<proteinExistence type="predicted"/>
<dbReference type="InterPro" id="IPR050585">
    <property type="entry name" value="Xaa-Pro_dipeptidyl-ppase/CocE"/>
</dbReference>
<dbReference type="Gene3D" id="3.40.50.1820">
    <property type="entry name" value="alpha/beta hydrolase"/>
    <property type="match status" value="1"/>
</dbReference>
<comment type="caution">
    <text evidence="2">The sequence shown here is derived from an EMBL/GenBank/DDBJ whole genome shotgun (WGS) entry which is preliminary data.</text>
</comment>
<dbReference type="SUPFAM" id="SSF69304">
    <property type="entry name" value="Tricorn protease N-terminal domain"/>
    <property type="match status" value="1"/>
</dbReference>
<dbReference type="Pfam" id="PF00326">
    <property type="entry name" value="Peptidase_S9"/>
    <property type="match status" value="1"/>
</dbReference>
<evidence type="ECO:0000313" key="3">
    <source>
        <dbReference type="Proteomes" id="UP001521150"/>
    </source>
</evidence>
<name>A0ABS8ZAP1_9PSEU</name>
<evidence type="ECO:0000259" key="1">
    <source>
        <dbReference type="Pfam" id="PF00326"/>
    </source>
</evidence>
<protein>
    <submittedName>
        <fullName evidence="2">Prolyl oligopeptidase family serine peptidase</fullName>
    </submittedName>
</protein>
<dbReference type="PANTHER" id="PTHR43056:SF5">
    <property type="entry name" value="PEPTIDASE S9 PROLYL OLIGOPEPTIDASE CATALYTIC DOMAIN-CONTAINING PROTEIN"/>
    <property type="match status" value="1"/>
</dbReference>
<keyword evidence="3" id="KW-1185">Reference proteome</keyword>
<accession>A0ABS8ZAP1</accession>
<dbReference type="InterPro" id="IPR001375">
    <property type="entry name" value="Peptidase_S9_cat"/>
</dbReference>
<gene>
    <name evidence="2" type="ORF">LWC34_14880</name>
</gene>
<dbReference type="RefSeq" id="WP_233725648.1">
    <property type="nucleotide sequence ID" value="NZ_JAJVCN010000001.1"/>
</dbReference>
<dbReference type="InterPro" id="IPR029058">
    <property type="entry name" value="AB_hydrolase_fold"/>
</dbReference>
<dbReference type="Proteomes" id="UP001521150">
    <property type="component" value="Unassembled WGS sequence"/>
</dbReference>
<feature type="domain" description="Peptidase S9 prolyl oligopeptidase catalytic" evidence="1">
    <location>
        <begin position="417"/>
        <end position="625"/>
    </location>
</feature>
<evidence type="ECO:0000313" key="2">
    <source>
        <dbReference type="EMBL" id="MCE7004108.1"/>
    </source>
</evidence>
<dbReference type="SUPFAM" id="SSF53474">
    <property type="entry name" value="alpha/beta-Hydrolases"/>
    <property type="match status" value="1"/>
</dbReference>
<dbReference type="PANTHER" id="PTHR43056">
    <property type="entry name" value="PEPTIDASE S9 PROLYL OLIGOPEPTIDASE"/>
    <property type="match status" value="1"/>
</dbReference>